<proteinExistence type="predicted"/>
<gene>
    <name evidence="1" type="ORF">ALECFALPRED_003675</name>
</gene>
<comment type="caution">
    <text evidence="1">The sequence shown here is derived from an EMBL/GenBank/DDBJ whole genome shotgun (WGS) entry which is preliminary data.</text>
</comment>
<dbReference type="OrthoDB" id="5329332at2759"/>
<protein>
    <submittedName>
        <fullName evidence="1">Uncharacterized protein</fullName>
    </submittedName>
</protein>
<dbReference type="EMBL" id="CAJPDR010000226">
    <property type="protein sequence ID" value="CAF9927274.1"/>
    <property type="molecule type" value="Genomic_DNA"/>
</dbReference>
<keyword evidence="2" id="KW-1185">Reference proteome</keyword>
<sequence>MVLVKRLKPDILLGFAISNITKFSIDQTIADFKLGSFDEYDPMVKLSLDQTRFIGFSPEKVRDQLDAEDVRESFILLDAETTQSKSVWWVGRYLDEEMESVDADRWRQMCVVNVSSDERILMKARFATVEVPMFHVNHLISNMDIFDIFDNIPLPIDPHGPQEPYSIFDWEHNPPPPPPASVVASPEEYEKSSEAAVTQNFVLGAGALTEVVRLKEDVARENNLQSEWTTVSVVPQSEEGYPEGSLSFTQPWAFRK</sequence>
<dbReference type="Proteomes" id="UP000664203">
    <property type="component" value="Unassembled WGS sequence"/>
</dbReference>
<evidence type="ECO:0000313" key="1">
    <source>
        <dbReference type="EMBL" id="CAF9927274.1"/>
    </source>
</evidence>
<name>A0A8H3FMK1_9LECA</name>
<reference evidence="1" key="1">
    <citation type="submission" date="2021-03" db="EMBL/GenBank/DDBJ databases">
        <authorList>
            <person name="Tagirdzhanova G."/>
        </authorList>
    </citation>
    <scope>NUCLEOTIDE SEQUENCE</scope>
</reference>
<dbReference type="AlphaFoldDB" id="A0A8H3FMK1"/>
<accession>A0A8H3FMK1</accession>
<organism evidence="1 2">
    <name type="scientific">Alectoria fallacina</name>
    <dbReference type="NCBI Taxonomy" id="1903189"/>
    <lineage>
        <taxon>Eukaryota</taxon>
        <taxon>Fungi</taxon>
        <taxon>Dikarya</taxon>
        <taxon>Ascomycota</taxon>
        <taxon>Pezizomycotina</taxon>
        <taxon>Lecanoromycetes</taxon>
        <taxon>OSLEUM clade</taxon>
        <taxon>Lecanoromycetidae</taxon>
        <taxon>Lecanorales</taxon>
        <taxon>Lecanorineae</taxon>
        <taxon>Parmeliaceae</taxon>
        <taxon>Alectoria</taxon>
    </lineage>
</organism>
<evidence type="ECO:0000313" key="2">
    <source>
        <dbReference type="Proteomes" id="UP000664203"/>
    </source>
</evidence>